<keyword evidence="1" id="KW-1133">Transmembrane helix</keyword>
<protein>
    <submittedName>
        <fullName evidence="2">Uncharacterized protein</fullName>
    </submittedName>
</protein>
<name>A0A8H3MBP2_9GLOM</name>
<reference evidence="2" key="1">
    <citation type="submission" date="2019-10" db="EMBL/GenBank/DDBJ databases">
        <title>Conservation and host-specific expression of non-tandemly repeated heterogenous ribosome RNA gene in arbuscular mycorrhizal fungi.</title>
        <authorList>
            <person name="Maeda T."/>
            <person name="Kobayashi Y."/>
            <person name="Nakagawa T."/>
            <person name="Ezawa T."/>
            <person name="Yamaguchi K."/>
            <person name="Bino T."/>
            <person name="Nishimoto Y."/>
            <person name="Shigenobu S."/>
            <person name="Kawaguchi M."/>
        </authorList>
    </citation>
    <scope>NUCLEOTIDE SEQUENCE</scope>
    <source>
        <strain evidence="2">HR1</strain>
    </source>
</reference>
<keyword evidence="1" id="KW-0472">Membrane</keyword>
<evidence type="ECO:0000313" key="2">
    <source>
        <dbReference type="EMBL" id="GET04428.1"/>
    </source>
</evidence>
<evidence type="ECO:0000313" key="3">
    <source>
        <dbReference type="Proteomes" id="UP000615446"/>
    </source>
</evidence>
<feature type="transmembrane region" description="Helical" evidence="1">
    <location>
        <begin position="60"/>
        <end position="80"/>
    </location>
</feature>
<accession>A0A8H3MBP2</accession>
<evidence type="ECO:0000256" key="1">
    <source>
        <dbReference type="SAM" id="Phobius"/>
    </source>
</evidence>
<keyword evidence="1" id="KW-0812">Transmembrane</keyword>
<dbReference type="EMBL" id="BLAL01000356">
    <property type="protein sequence ID" value="GET04428.1"/>
    <property type="molecule type" value="Genomic_DNA"/>
</dbReference>
<dbReference type="Proteomes" id="UP000615446">
    <property type="component" value="Unassembled WGS sequence"/>
</dbReference>
<gene>
    <name evidence="2" type="ORF">RCL2_003073100</name>
</gene>
<sequence>MVSLSVNIYFKARLRVFLLLKGIQYEKGRSASFVIGLGLGMAFCSSCATFHVACGIKCSFLLYLTYSFPLSYSFLNHWTLTSLS</sequence>
<organism evidence="2 3">
    <name type="scientific">Rhizophagus clarus</name>
    <dbReference type="NCBI Taxonomy" id="94130"/>
    <lineage>
        <taxon>Eukaryota</taxon>
        <taxon>Fungi</taxon>
        <taxon>Fungi incertae sedis</taxon>
        <taxon>Mucoromycota</taxon>
        <taxon>Glomeromycotina</taxon>
        <taxon>Glomeromycetes</taxon>
        <taxon>Glomerales</taxon>
        <taxon>Glomeraceae</taxon>
        <taxon>Rhizophagus</taxon>
    </lineage>
</organism>
<comment type="caution">
    <text evidence="2">The sequence shown here is derived from an EMBL/GenBank/DDBJ whole genome shotgun (WGS) entry which is preliminary data.</text>
</comment>
<proteinExistence type="predicted"/>
<feature type="transmembrane region" description="Helical" evidence="1">
    <location>
        <begin position="31"/>
        <end position="53"/>
    </location>
</feature>
<dbReference type="AlphaFoldDB" id="A0A8H3MBP2"/>